<dbReference type="RefSeq" id="WP_138209697.1">
    <property type="nucleotide sequence ID" value="NZ_CBCRUQ010000004.1"/>
</dbReference>
<dbReference type="OrthoDB" id="1938795at2"/>
<dbReference type="Proteomes" id="UP000308489">
    <property type="component" value="Chromosome 1"/>
</dbReference>
<evidence type="ECO:0000313" key="1">
    <source>
        <dbReference type="EMBL" id="VTQ86858.1"/>
    </source>
</evidence>
<dbReference type="EMBL" id="LR590481">
    <property type="protein sequence ID" value="VTQ86858.1"/>
    <property type="molecule type" value="Genomic_DNA"/>
</dbReference>
<reference evidence="1 2" key="1">
    <citation type="submission" date="2019-05" db="EMBL/GenBank/DDBJ databases">
        <authorList>
            <consortium name="Pathogen Informatics"/>
        </authorList>
    </citation>
    <scope>NUCLEOTIDE SEQUENCE [LARGE SCALE GENOMIC DNA]</scope>
    <source>
        <strain evidence="1 2">NCTC503</strain>
    </source>
</reference>
<dbReference type="AlphaFoldDB" id="A0A4U9R7U1"/>
<name>A0A4U9R7U1_HATHI</name>
<keyword evidence="2" id="KW-1185">Reference proteome</keyword>
<protein>
    <submittedName>
        <fullName evidence="1">Phage-like protein</fullName>
    </submittedName>
</protein>
<dbReference type="KEGG" id="hhw:NCTC503_00993"/>
<evidence type="ECO:0000313" key="2">
    <source>
        <dbReference type="Proteomes" id="UP000308489"/>
    </source>
</evidence>
<proteinExistence type="predicted"/>
<organism evidence="1 2">
    <name type="scientific">Hathewaya histolytica</name>
    <name type="common">Clostridium histolyticum</name>
    <dbReference type="NCBI Taxonomy" id="1498"/>
    <lineage>
        <taxon>Bacteria</taxon>
        <taxon>Bacillati</taxon>
        <taxon>Bacillota</taxon>
        <taxon>Clostridia</taxon>
        <taxon>Eubacteriales</taxon>
        <taxon>Clostridiaceae</taxon>
        <taxon>Hathewaya</taxon>
    </lineage>
</organism>
<accession>A0A4U9R7U1</accession>
<gene>
    <name evidence="1" type="ORF">NCTC503_00993</name>
</gene>
<sequence length="416" mass="49442">MNIENLKNQWLKNKNKEWKYKEICEELEEEYRCRGKSRILQLEDWKRYFYFYKPNPKGQKFIITEFYEEVKEKVDGRKTGNTGLNPNSHGNNTAEYIKNIEKLILDLLTQEGCGKVFLSKHVLLRTLKMVNENYAFCKQRIPKLSKFMSVEKATVQEWYDSTSSMLESNLETALKNLEKQSLILWSRETTVAETIAIGECEQNNKIVKIIHRDKYGEEVVDYKYVADERVLIDHREATDDEKTFILFTEREALKEMGFDNKGKLIAYGLWDEFMNKVNEIVLKELGIAFYYKSYKILFNEEHIYEIVEEIYDFELEDDNRKNQQNILNKGINNRIHNNVTKKQAKSRVEAEKMFGKIKDERLIRRASENYIQDNSKLNANLIDLKAISIREDVRRTKIQDLKIKDEEDINKLLVKI</sequence>